<name>A0AAE3KK91_9CYAN</name>
<protein>
    <submittedName>
        <fullName evidence="2">PAS domain-containing protein</fullName>
    </submittedName>
</protein>
<dbReference type="InterPro" id="IPR035965">
    <property type="entry name" value="PAS-like_dom_sf"/>
</dbReference>
<evidence type="ECO:0000313" key="3">
    <source>
        <dbReference type="Proteomes" id="UP001204953"/>
    </source>
</evidence>
<dbReference type="CDD" id="cd00130">
    <property type="entry name" value="PAS"/>
    <property type="match status" value="1"/>
</dbReference>
<gene>
    <name evidence="2" type="ORF">NJ959_02385</name>
</gene>
<sequence length="62" mass="6918">MATLSEERFIDVNPSFLAMSGYSLEEVIGHTAGELRLGKDRETIANIIQRLVDTGAVYNQEF</sequence>
<accession>A0AAE3KK91</accession>
<feature type="domain" description="PAS" evidence="1">
    <location>
        <begin position="1"/>
        <end position="55"/>
    </location>
</feature>
<dbReference type="AlphaFoldDB" id="A0AAE3KK91"/>
<dbReference type="PROSITE" id="PS50112">
    <property type="entry name" value="PAS"/>
    <property type="match status" value="1"/>
</dbReference>
<proteinExistence type="predicted"/>
<reference evidence="2" key="1">
    <citation type="submission" date="2022-06" db="EMBL/GenBank/DDBJ databases">
        <title>New cyanobacteria of genus Symplocastrum in benthos of Lake Baikal.</title>
        <authorList>
            <person name="Sorokovikova E."/>
            <person name="Tikhonova I."/>
            <person name="Krasnopeev A."/>
            <person name="Evseev P."/>
            <person name="Gladkikh A."/>
            <person name="Belykh O."/>
        </authorList>
    </citation>
    <scope>NUCLEOTIDE SEQUENCE</scope>
    <source>
        <strain evidence="2">BBK-W-15</strain>
    </source>
</reference>
<organism evidence="2 3">
    <name type="scientific">Limnofasciculus baicalensis BBK-W-15</name>
    <dbReference type="NCBI Taxonomy" id="2699891"/>
    <lineage>
        <taxon>Bacteria</taxon>
        <taxon>Bacillati</taxon>
        <taxon>Cyanobacteriota</taxon>
        <taxon>Cyanophyceae</taxon>
        <taxon>Coleofasciculales</taxon>
        <taxon>Coleofasciculaceae</taxon>
        <taxon>Limnofasciculus</taxon>
        <taxon>Limnofasciculus baicalensis</taxon>
    </lineage>
</organism>
<dbReference type="Proteomes" id="UP001204953">
    <property type="component" value="Unassembled WGS sequence"/>
</dbReference>
<dbReference type="InterPro" id="IPR013655">
    <property type="entry name" value="PAS_fold_3"/>
</dbReference>
<keyword evidence="3" id="KW-1185">Reference proteome</keyword>
<dbReference type="NCBIfam" id="TIGR00229">
    <property type="entry name" value="sensory_box"/>
    <property type="match status" value="1"/>
</dbReference>
<dbReference type="InterPro" id="IPR000014">
    <property type="entry name" value="PAS"/>
</dbReference>
<dbReference type="Pfam" id="PF08447">
    <property type="entry name" value="PAS_3"/>
    <property type="match status" value="1"/>
</dbReference>
<evidence type="ECO:0000259" key="1">
    <source>
        <dbReference type="PROSITE" id="PS50112"/>
    </source>
</evidence>
<evidence type="ECO:0000313" key="2">
    <source>
        <dbReference type="EMBL" id="MCP2727320.1"/>
    </source>
</evidence>
<dbReference type="EMBL" id="JAMZMM010000011">
    <property type="protein sequence ID" value="MCP2727320.1"/>
    <property type="molecule type" value="Genomic_DNA"/>
</dbReference>
<dbReference type="Gene3D" id="3.30.450.20">
    <property type="entry name" value="PAS domain"/>
    <property type="match status" value="1"/>
</dbReference>
<comment type="caution">
    <text evidence="2">The sequence shown here is derived from an EMBL/GenBank/DDBJ whole genome shotgun (WGS) entry which is preliminary data.</text>
</comment>
<dbReference type="SUPFAM" id="SSF55785">
    <property type="entry name" value="PYP-like sensor domain (PAS domain)"/>
    <property type="match status" value="1"/>
</dbReference>